<dbReference type="Pfam" id="PF19263">
    <property type="entry name" value="DUF5906"/>
    <property type="match status" value="1"/>
</dbReference>
<reference evidence="2" key="1">
    <citation type="submission" date="2022-07" db="EMBL/GenBank/DDBJ databases">
        <title>Gramela sediminis sp. nov., isolated from deep-sea sediment of the Indian Ocean.</title>
        <authorList>
            <person name="Shi H."/>
        </authorList>
    </citation>
    <scope>NUCLEOTIDE SEQUENCE</scope>
    <source>
        <strain evidence="2">GC03-9</strain>
    </source>
</reference>
<comment type="caution">
    <text evidence="2">The sequence shown here is derived from an EMBL/GenBank/DDBJ whole genome shotgun (WGS) entry which is preliminary data.</text>
</comment>
<organism evidence="2 3">
    <name type="scientific">Christiangramia oceanisediminis</name>
    <dbReference type="NCBI Taxonomy" id="2920386"/>
    <lineage>
        <taxon>Bacteria</taxon>
        <taxon>Pseudomonadati</taxon>
        <taxon>Bacteroidota</taxon>
        <taxon>Flavobacteriia</taxon>
        <taxon>Flavobacteriales</taxon>
        <taxon>Flavobacteriaceae</taxon>
        <taxon>Christiangramia</taxon>
    </lineage>
</organism>
<accession>A0A9X2I7P9</accession>
<name>A0A9X2I7P9_9FLAO</name>
<dbReference type="RefSeq" id="WP_241549559.1">
    <property type="nucleotide sequence ID" value="NZ_JANCNS010000001.1"/>
</dbReference>
<evidence type="ECO:0000313" key="2">
    <source>
        <dbReference type="EMBL" id="MCP9199254.1"/>
    </source>
</evidence>
<dbReference type="SUPFAM" id="SSF52540">
    <property type="entry name" value="P-loop containing nucleoside triphosphate hydrolases"/>
    <property type="match status" value="1"/>
</dbReference>
<proteinExistence type="predicted"/>
<keyword evidence="3" id="KW-1185">Reference proteome</keyword>
<dbReference type="Proteomes" id="UP001155280">
    <property type="component" value="Unassembled WGS sequence"/>
</dbReference>
<evidence type="ECO:0000259" key="1">
    <source>
        <dbReference type="Pfam" id="PF19263"/>
    </source>
</evidence>
<protein>
    <submittedName>
        <fullName evidence="2">DUF5906 domain-containing protein</fullName>
    </submittedName>
</protein>
<evidence type="ECO:0000313" key="3">
    <source>
        <dbReference type="Proteomes" id="UP001155280"/>
    </source>
</evidence>
<feature type="domain" description="NrS-1 polymerase-like helicase" evidence="1">
    <location>
        <begin position="140"/>
        <end position="244"/>
    </location>
</feature>
<dbReference type="InterPro" id="IPR045455">
    <property type="entry name" value="NrS-1_pol-like_helicase"/>
</dbReference>
<sequence length="415" mass="48984">MFTFNRSCTYWSILEKENIYFRVGTQYFKLVKIPTISGHTNQNLIPWNIETIRQDHGKTFLAQIPKFDGFTCIPDHLNFQSTFHNFYNTYAPLSHSPEEGSINRSLAFINHIFGSHAELGLDYLQLLYTKPTQILPILCLVSQERSTGKSSFLKWLKNIFQGNLSYLLNDDFSSQFNSDWTNKLLICVDEVLFNKEELTERIKYLSTTNYNKLEAKGKDKREVEFFGKFILCSNNEENFIKIDQHETRFWVLKVPRAEKEETELLEKLQNEIPAFLYFLSNREMNTSKKTRMWFTPEQLETKALKRLVHNNRNRVEKEMASLLLAIMETDNSEEIKVCPVDVLNALGKSRVRTDLTQIRKIFKRDWKLSSQSNSNSYLRFVTYADGDINWKEAKGRYFTITKMFLQQQFEEEKVE</sequence>
<dbReference type="AlphaFoldDB" id="A0A9X2I7P9"/>
<dbReference type="Gene3D" id="3.40.50.300">
    <property type="entry name" value="P-loop containing nucleotide triphosphate hydrolases"/>
    <property type="match status" value="1"/>
</dbReference>
<dbReference type="InterPro" id="IPR027417">
    <property type="entry name" value="P-loop_NTPase"/>
</dbReference>
<dbReference type="EMBL" id="JANCNS010000001">
    <property type="protein sequence ID" value="MCP9199254.1"/>
    <property type="molecule type" value="Genomic_DNA"/>
</dbReference>
<gene>
    <name evidence="2" type="ORF">MKO06_05000</name>
</gene>